<feature type="chain" id="PRO_5015160246" evidence="1">
    <location>
        <begin position="19"/>
        <end position="52"/>
    </location>
</feature>
<evidence type="ECO:0000313" key="2">
    <source>
        <dbReference type="EMBL" id="MBX69582.1"/>
    </source>
</evidence>
<dbReference type="EMBL" id="GGEC01089098">
    <property type="protein sequence ID" value="MBX69582.1"/>
    <property type="molecule type" value="Transcribed_RNA"/>
</dbReference>
<keyword evidence="1" id="KW-0732">Signal</keyword>
<reference evidence="2" key="1">
    <citation type="submission" date="2018-02" db="EMBL/GenBank/DDBJ databases">
        <title>Rhizophora mucronata_Transcriptome.</title>
        <authorList>
            <person name="Meera S.P."/>
            <person name="Sreeshan A."/>
            <person name="Augustine A."/>
        </authorList>
    </citation>
    <scope>NUCLEOTIDE SEQUENCE</scope>
    <source>
        <tissue evidence="2">Leaf</tissue>
    </source>
</reference>
<accession>A0A2P2QRE2</accession>
<protein>
    <submittedName>
        <fullName evidence="2">WRKY transcription factor 41 family protein</fullName>
    </submittedName>
</protein>
<name>A0A2P2QRE2_RHIMU</name>
<evidence type="ECO:0000256" key="1">
    <source>
        <dbReference type="SAM" id="SignalP"/>
    </source>
</evidence>
<feature type="signal peptide" evidence="1">
    <location>
        <begin position="1"/>
        <end position="18"/>
    </location>
</feature>
<dbReference type="AlphaFoldDB" id="A0A2P2QRE2"/>
<sequence>MLFHVHSNTFTIFQTLLALQMSFHLGAILRAATHNDCAETRIVKNWKLITWK</sequence>
<proteinExistence type="predicted"/>
<organism evidence="2">
    <name type="scientific">Rhizophora mucronata</name>
    <name type="common">Asiatic mangrove</name>
    <dbReference type="NCBI Taxonomy" id="61149"/>
    <lineage>
        <taxon>Eukaryota</taxon>
        <taxon>Viridiplantae</taxon>
        <taxon>Streptophyta</taxon>
        <taxon>Embryophyta</taxon>
        <taxon>Tracheophyta</taxon>
        <taxon>Spermatophyta</taxon>
        <taxon>Magnoliopsida</taxon>
        <taxon>eudicotyledons</taxon>
        <taxon>Gunneridae</taxon>
        <taxon>Pentapetalae</taxon>
        <taxon>rosids</taxon>
        <taxon>fabids</taxon>
        <taxon>Malpighiales</taxon>
        <taxon>Rhizophoraceae</taxon>
        <taxon>Rhizophora</taxon>
    </lineage>
</organism>